<dbReference type="AlphaFoldDB" id="A0A1I5S180"/>
<proteinExistence type="predicted"/>
<dbReference type="Proteomes" id="UP000199227">
    <property type="component" value="Unassembled WGS sequence"/>
</dbReference>
<feature type="domain" description="Septum formation inhibitor MinC C-terminal" evidence="1">
    <location>
        <begin position="82"/>
        <end position="127"/>
    </location>
</feature>
<organism evidence="2 3">
    <name type="scientific">Hydrogenimonas thermophila</name>
    <dbReference type="NCBI Taxonomy" id="223786"/>
    <lineage>
        <taxon>Bacteria</taxon>
        <taxon>Pseudomonadati</taxon>
        <taxon>Campylobacterota</taxon>
        <taxon>Epsilonproteobacteria</taxon>
        <taxon>Campylobacterales</taxon>
        <taxon>Hydrogenimonadaceae</taxon>
        <taxon>Hydrogenimonas</taxon>
    </lineage>
</organism>
<accession>A0A1I5S180</accession>
<dbReference type="OrthoDB" id="5323841at2"/>
<dbReference type="SUPFAM" id="SSF63848">
    <property type="entry name" value="Cell-division inhibitor MinC, C-terminal domain"/>
    <property type="match status" value="1"/>
</dbReference>
<protein>
    <submittedName>
        <fullName evidence="2">Septum site-determining protein MinC</fullName>
    </submittedName>
</protein>
<dbReference type="InterPro" id="IPR016098">
    <property type="entry name" value="CAP/MinC_C"/>
</dbReference>
<evidence type="ECO:0000259" key="1">
    <source>
        <dbReference type="Pfam" id="PF03775"/>
    </source>
</evidence>
<evidence type="ECO:0000313" key="2">
    <source>
        <dbReference type="EMBL" id="SFP64434.1"/>
    </source>
</evidence>
<evidence type="ECO:0000313" key="3">
    <source>
        <dbReference type="Proteomes" id="UP000199227"/>
    </source>
</evidence>
<sequence length="182" mass="20946">MQVKQYSVKVFEVEIENEEEFLTFVRKNIVLLKRYLLLLKGDVTPVIETFLRKEGISFTKDLSLQSQSGKPLQFTKQSGLRIVDQLVRSGQEIVERRDLLVLKRVNSGASIRTEGNFIALSTIEGRVECNGEFMLLKPSPKARIVFNGADISDAMDDEHFYKIRFKNNEILISKYAKDIQWA</sequence>
<dbReference type="Gene3D" id="2.160.20.70">
    <property type="match status" value="1"/>
</dbReference>
<name>A0A1I5S180_9BACT</name>
<gene>
    <name evidence="2" type="ORF">SAMN05216234_1308</name>
</gene>
<dbReference type="RefSeq" id="WP_092913198.1">
    <property type="nucleotide sequence ID" value="NZ_CP136592.1"/>
</dbReference>
<dbReference type="InterPro" id="IPR036145">
    <property type="entry name" value="MinC_C_sf"/>
</dbReference>
<keyword evidence="3" id="KW-1185">Reference proteome</keyword>
<dbReference type="STRING" id="223786.SAMN05216234_1308"/>
<reference evidence="2 3" key="1">
    <citation type="submission" date="2016-10" db="EMBL/GenBank/DDBJ databases">
        <authorList>
            <person name="de Groot N.N."/>
        </authorList>
    </citation>
    <scope>NUCLEOTIDE SEQUENCE [LARGE SCALE GENOMIC DNA]</scope>
    <source>
        <strain evidence="2 3">EP1-55-1</strain>
    </source>
</reference>
<dbReference type="InterPro" id="IPR005526">
    <property type="entry name" value="Septum_form_inhib_MinC_C"/>
</dbReference>
<dbReference type="EMBL" id="FOXB01000030">
    <property type="protein sequence ID" value="SFP64434.1"/>
    <property type="molecule type" value="Genomic_DNA"/>
</dbReference>
<dbReference type="Pfam" id="PF03775">
    <property type="entry name" value="MinC_C"/>
    <property type="match status" value="1"/>
</dbReference>
<dbReference type="GO" id="GO:0000902">
    <property type="term" value="P:cell morphogenesis"/>
    <property type="evidence" value="ECO:0007669"/>
    <property type="project" value="InterPro"/>
</dbReference>